<keyword evidence="5 7" id="KW-1133">Transmembrane helix</keyword>
<comment type="similarity">
    <text evidence="2">Belongs to the major facilitator superfamily.</text>
</comment>
<evidence type="ECO:0000256" key="4">
    <source>
        <dbReference type="ARBA" id="ARBA00022692"/>
    </source>
</evidence>
<dbReference type="InterPro" id="IPR011701">
    <property type="entry name" value="MFS"/>
</dbReference>
<dbReference type="InterPro" id="IPR051788">
    <property type="entry name" value="MFS_Transporter"/>
</dbReference>
<feature type="transmembrane region" description="Helical" evidence="7">
    <location>
        <begin position="133"/>
        <end position="153"/>
    </location>
</feature>
<feature type="transmembrane region" description="Helical" evidence="7">
    <location>
        <begin position="12"/>
        <end position="31"/>
    </location>
</feature>
<feature type="transmembrane region" description="Helical" evidence="7">
    <location>
        <begin position="69"/>
        <end position="92"/>
    </location>
</feature>
<evidence type="ECO:0000259" key="8">
    <source>
        <dbReference type="PROSITE" id="PS50850"/>
    </source>
</evidence>
<evidence type="ECO:0000256" key="5">
    <source>
        <dbReference type="ARBA" id="ARBA00022989"/>
    </source>
</evidence>
<dbReference type="InterPro" id="IPR020846">
    <property type="entry name" value="MFS_dom"/>
</dbReference>
<dbReference type="PANTHER" id="PTHR23514:SF3">
    <property type="entry name" value="BYPASS OF STOP CODON PROTEIN 6"/>
    <property type="match status" value="1"/>
</dbReference>
<feature type="transmembrane region" description="Helical" evidence="7">
    <location>
        <begin position="275"/>
        <end position="294"/>
    </location>
</feature>
<evidence type="ECO:0000256" key="6">
    <source>
        <dbReference type="ARBA" id="ARBA00023136"/>
    </source>
</evidence>
<feature type="transmembrane region" description="Helical" evidence="7">
    <location>
        <begin position="300"/>
        <end position="320"/>
    </location>
</feature>
<feature type="transmembrane region" description="Helical" evidence="7">
    <location>
        <begin position="363"/>
        <end position="385"/>
    </location>
</feature>
<dbReference type="PANTHER" id="PTHR23514">
    <property type="entry name" value="BYPASS OF STOP CODON PROTEIN 6"/>
    <property type="match status" value="1"/>
</dbReference>
<keyword evidence="3" id="KW-0813">Transport</keyword>
<protein>
    <submittedName>
        <fullName evidence="9">MFS transporter</fullName>
    </submittedName>
</protein>
<comment type="subcellular location">
    <subcellularLocation>
        <location evidence="1">Cell membrane</location>
        <topology evidence="1">Multi-pass membrane protein</topology>
    </subcellularLocation>
</comment>
<dbReference type="RefSeq" id="WP_377943793.1">
    <property type="nucleotide sequence ID" value="NZ_JBHUCX010000035.1"/>
</dbReference>
<reference evidence="10" key="1">
    <citation type="journal article" date="2019" name="Int. J. Syst. Evol. Microbiol.">
        <title>The Global Catalogue of Microorganisms (GCM) 10K type strain sequencing project: providing services to taxonomists for standard genome sequencing and annotation.</title>
        <authorList>
            <consortium name="The Broad Institute Genomics Platform"/>
            <consortium name="The Broad Institute Genome Sequencing Center for Infectious Disease"/>
            <person name="Wu L."/>
            <person name="Ma J."/>
        </authorList>
    </citation>
    <scope>NUCLEOTIDE SEQUENCE [LARGE SCALE GENOMIC DNA]</scope>
    <source>
        <strain evidence="10">CGMCC 1.12286</strain>
    </source>
</reference>
<dbReference type="EMBL" id="JBHUCX010000035">
    <property type="protein sequence ID" value="MFD1675912.1"/>
    <property type="molecule type" value="Genomic_DNA"/>
</dbReference>
<evidence type="ECO:0000313" key="10">
    <source>
        <dbReference type="Proteomes" id="UP001597079"/>
    </source>
</evidence>
<dbReference type="PROSITE" id="PS50850">
    <property type="entry name" value="MFS"/>
    <property type="match status" value="1"/>
</dbReference>
<keyword evidence="10" id="KW-1185">Reference proteome</keyword>
<feature type="transmembrane region" description="Helical" evidence="7">
    <location>
        <begin position="332"/>
        <end position="351"/>
    </location>
</feature>
<dbReference type="Pfam" id="PF07690">
    <property type="entry name" value="MFS_1"/>
    <property type="match status" value="1"/>
</dbReference>
<accession>A0ABW4JHS1</accession>
<gene>
    <name evidence="9" type="ORF">ACFSB2_14505</name>
</gene>
<evidence type="ECO:0000256" key="3">
    <source>
        <dbReference type="ARBA" id="ARBA00022448"/>
    </source>
</evidence>
<feature type="transmembrane region" description="Helical" evidence="7">
    <location>
        <begin position="98"/>
        <end position="121"/>
    </location>
</feature>
<name>A0ABW4JHS1_9BACL</name>
<evidence type="ECO:0000256" key="2">
    <source>
        <dbReference type="ARBA" id="ARBA00008335"/>
    </source>
</evidence>
<sequence>MQRFVWASYGMYFLGGITSVFFGAIMPELLAHYHVNYAMGGFLILLQSIGFIIGVPLTASCMKRYHYRFILSASALAVAIAQTVILFLPRLFWVDILVVLNGIGASALETAVASYIMELFAGRRAIFMSRLEVAFGSGALCMPAIASGLIAAHCWRLTSLVAGGFALFLAIFWQTISVSLQATADEGQMDARTADPPVFKGSFSKYGVLALFLLMIFIYVGVEGSLNSFMPTIFTVYMKVRPYFASLSSTTFWIAMVCGRIAIAWIVRRVSYERYLLWSISLCIVFFLLLTQLHRPWASYATVFGLGLAMSAVYSITMVYANHTFPGMERTVTSAVTAFAGIGGAVFPAVIGYAMDRLTPNHVLWLMLAFAAALLALFLLIFCILHAIRHRYQANVQAE</sequence>
<dbReference type="Gene3D" id="1.20.1250.20">
    <property type="entry name" value="MFS general substrate transporter like domains"/>
    <property type="match status" value="2"/>
</dbReference>
<dbReference type="InterPro" id="IPR036259">
    <property type="entry name" value="MFS_trans_sf"/>
</dbReference>
<feature type="domain" description="Major facilitator superfamily (MFS) profile" evidence="8">
    <location>
        <begin position="4"/>
        <end position="389"/>
    </location>
</feature>
<feature type="transmembrane region" description="Helical" evidence="7">
    <location>
        <begin position="37"/>
        <end position="57"/>
    </location>
</feature>
<evidence type="ECO:0000256" key="7">
    <source>
        <dbReference type="SAM" id="Phobius"/>
    </source>
</evidence>
<organism evidence="9 10">
    <name type="scientific">Alicyclobacillus fodiniaquatilis</name>
    <dbReference type="NCBI Taxonomy" id="1661150"/>
    <lineage>
        <taxon>Bacteria</taxon>
        <taxon>Bacillati</taxon>
        <taxon>Bacillota</taxon>
        <taxon>Bacilli</taxon>
        <taxon>Bacillales</taxon>
        <taxon>Alicyclobacillaceae</taxon>
        <taxon>Alicyclobacillus</taxon>
    </lineage>
</organism>
<dbReference type="Proteomes" id="UP001597079">
    <property type="component" value="Unassembled WGS sequence"/>
</dbReference>
<feature type="transmembrane region" description="Helical" evidence="7">
    <location>
        <begin position="159"/>
        <end position="182"/>
    </location>
</feature>
<feature type="transmembrane region" description="Helical" evidence="7">
    <location>
        <begin position="242"/>
        <end position="263"/>
    </location>
</feature>
<comment type="caution">
    <text evidence="9">The sequence shown here is derived from an EMBL/GenBank/DDBJ whole genome shotgun (WGS) entry which is preliminary data.</text>
</comment>
<dbReference type="SUPFAM" id="SSF103473">
    <property type="entry name" value="MFS general substrate transporter"/>
    <property type="match status" value="1"/>
</dbReference>
<evidence type="ECO:0000256" key="1">
    <source>
        <dbReference type="ARBA" id="ARBA00004651"/>
    </source>
</evidence>
<keyword evidence="6 7" id="KW-0472">Membrane</keyword>
<evidence type="ECO:0000313" key="9">
    <source>
        <dbReference type="EMBL" id="MFD1675912.1"/>
    </source>
</evidence>
<keyword evidence="4 7" id="KW-0812">Transmembrane</keyword>
<feature type="transmembrane region" description="Helical" evidence="7">
    <location>
        <begin position="203"/>
        <end position="222"/>
    </location>
</feature>
<proteinExistence type="inferred from homology"/>